<dbReference type="AlphaFoldDB" id="A0ABD2N2N4"/>
<gene>
    <name evidence="2" type="ORF">HHI36_014213</name>
</gene>
<feature type="compositionally biased region" description="Low complexity" evidence="1">
    <location>
        <begin position="109"/>
        <end position="118"/>
    </location>
</feature>
<keyword evidence="3" id="KW-1185">Reference proteome</keyword>
<organism evidence="2 3">
    <name type="scientific">Cryptolaemus montrouzieri</name>
    <dbReference type="NCBI Taxonomy" id="559131"/>
    <lineage>
        <taxon>Eukaryota</taxon>
        <taxon>Metazoa</taxon>
        <taxon>Ecdysozoa</taxon>
        <taxon>Arthropoda</taxon>
        <taxon>Hexapoda</taxon>
        <taxon>Insecta</taxon>
        <taxon>Pterygota</taxon>
        <taxon>Neoptera</taxon>
        <taxon>Endopterygota</taxon>
        <taxon>Coleoptera</taxon>
        <taxon>Polyphaga</taxon>
        <taxon>Cucujiformia</taxon>
        <taxon>Coccinelloidea</taxon>
        <taxon>Coccinellidae</taxon>
        <taxon>Scymninae</taxon>
        <taxon>Scymnini</taxon>
        <taxon>Cryptolaemus</taxon>
    </lineage>
</organism>
<evidence type="ECO:0008006" key="4">
    <source>
        <dbReference type="Google" id="ProtNLM"/>
    </source>
</evidence>
<comment type="caution">
    <text evidence="2">The sequence shown here is derived from an EMBL/GenBank/DDBJ whole genome shotgun (WGS) entry which is preliminary data.</text>
</comment>
<name>A0ABD2N2N4_9CUCU</name>
<evidence type="ECO:0000256" key="1">
    <source>
        <dbReference type="SAM" id="MobiDB-lite"/>
    </source>
</evidence>
<feature type="compositionally biased region" description="Basic and acidic residues" evidence="1">
    <location>
        <begin position="120"/>
        <end position="130"/>
    </location>
</feature>
<protein>
    <recommendedName>
        <fullName evidence="4">HTH CENPB-type domain-containing protein</fullName>
    </recommendedName>
</protein>
<accession>A0ABD2N2N4</accession>
<proteinExistence type="predicted"/>
<evidence type="ECO:0000313" key="3">
    <source>
        <dbReference type="Proteomes" id="UP001516400"/>
    </source>
</evidence>
<evidence type="ECO:0000313" key="2">
    <source>
        <dbReference type="EMBL" id="KAL3272752.1"/>
    </source>
</evidence>
<feature type="region of interest" description="Disordered" evidence="1">
    <location>
        <begin position="109"/>
        <end position="130"/>
    </location>
</feature>
<sequence length="130" mass="15039">MIKKYLRRTTRAESLQKAKAKINNEEININRATKDFGILQEPFEDSGFGFEHERRMVRHIKASKKVGCSPDSSDVKSMAYSFAEKCSPGDDWFNVFIRRNKQLALLKSESLSSARSQQMNREDVDDFLRS</sequence>
<dbReference type="Proteomes" id="UP001516400">
    <property type="component" value="Unassembled WGS sequence"/>
</dbReference>
<reference evidence="2 3" key="1">
    <citation type="journal article" date="2021" name="BMC Biol.">
        <title>Horizontally acquired antibacterial genes associated with adaptive radiation of ladybird beetles.</title>
        <authorList>
            <person name="Li H.S."/>
            <person name="Tang X.F."/>
            <person name="Huang Y.H."/>
            <person name="Xu Z.Y."/>
            <person name="Chen M.L."/>
            <person name="Du X.Y."/>
            <person name="Qiu B.Y."/>
            <person name="Chen P.T."/>
            <person name="Zhang W."/>
            <person name="Slipinski A."/>
            <person name="Escalona H.E."/>
            <person name="Waterhouse R.M."/>
            <person name="Zwick A."/>
            <person name="Pang H."/>
        </authorList>
    </citation>
    <scope>NUCLEOTIDE SEQUENCE [LARGE SCALE GENOMIC DNA]</scope>
    <source>
        <strain evidence="2">SYSU2018</strain>
    </source>
</reference>
<dbReference type="EMBL" id="JABFTP020000062">
    <property type="protein sequence ID" value="KAL3272752.1"/>
    <property type="molecule type" value="Genomic_DNA"/>
</dbReference>